<evidence type="ECO:0000313" key="4">
    <source>
        <dbReference type="EMBL" id="KIJ31705.1"/>
    </source>
</evidence>
<dbReference type="Proteomes" id="UP000054279">
    <property type="component" value="Unassembled WGS sequence"/>
</dbReference>
<evidence type="ECO:0000259" key="3">
    <source>
        <dbReference type="Pfam" id="PF00144"/>
    </source>
</evidence>
<name>A0A0C9V2G9_SPHS4</name>
<dbReference type="InterPro" id="IPR050491">
    <property type="entry name" value="AmpC-like"/>
</dbReference>
<dbReference type="PANTHER" id="PTHR46825:SF15">
    <property type="entry name" value="BETA-LACTAMASE-RELATED DOMAIN-CONTAINING PROTEIN"/>
    <property type="match status" value="1"/>
</dbReference>
<dbReference type="InterPro" id="IPR012338">
    <property type="entry name" value="Beta-lactam/transpept-like"/>
</dbReference>
<protein>
    <submittedName>
        <fullName evidence="4">Unplaced genomic scaffold SPHSTscaffold_163, whole genome shotgun sequence</fullName>
    </submittedName>
</protein>
<dbReference type="SUPFAM" id="SSF56601">
    <property type="entry name" value="beta-lactamase/transpeptidase-like"/>
    <property type="match status" value="1"/>
</dbReference>
<sequence length="269" mass="30447">MLSTLGVLAYLLTNSLLVLTAQEGTQAPFHAINNDHRRLKPILDEEFEAWINEKGFKWGMKGVAIAVTRRTKDDNGEWDGWETELKGYGVADRWGNTVDEDTLFGIGSNSKLFAALGIGLLVEDEKYPINWDTKIKDILPKGEWKLQDSAMEEQANLIDILSHRTGLPRHDVSYSRTDTLRTLVSKLRYLRPSAEFRKIWQYNNQMYSTAAYIIELLTNKTLPEFITEKIIKPVGMNSSTYLFDEAIKLNILADGFIGTETGNPKGEGK</sequence>
<evidence type="ECO:0000256" key="1">
    <source>
        <dbReference type="ARBA" id="ARBA00038215"/>
    </source>
</evidence>
<keyword evidence="2" id="KW-0732">Signal</keyword>
<feature type="signal peptide" evidence="2">
    <location>
        <begin position="1"/>
        <end position="20"/>
    </location>
</feature>
<dbReference type="Pfam" id="PF00144">
    <property type="entry name" value="Beta-lactamase"/>
    <property type="match status" value="1"/>
</dbReference>
<gene>
    <name evidence="4" type="ORF">M422DRAFT_266605</name>
</gene>
<organism evidence="4 5">
    <name type="scientific">Sphaerobolus stellatus (strain SS14)</name>
    <dbReference type="NCBI Taxonomy" id="990650"/>
    <lineage>
        <taxon>Eukaryota</taxon>
        <taxon>Fungi</taxon>
        <taxon>Dikarya</taxon>
        <taxon>Basidiomycota</taxon>
        <taxon>Agaricomycotina</taxon>
        <taxon>Agaricomycetes</taxon>
        <taxon>Phallomycetidae</taxon>
        <taxon>Geastrales</taxon>
        <taxon>Sphaerobolaceae</taxon>
        <taxon>Sphaerobolus</taxon>
    </lineage>
</organism>
<dbReference type="OrthoDB" id="5946976at2759"/>
<dbReference type="AlphaFoldDB" id="A0A0C9V2G9"/>
<dbReference type="EMBL" id="KN837238">
    <property type="protein sequence ID" value="KIJ31705.1"/>
    <property type="molecule type" value="Genomic_DNA"/>
</dbReference>
<dbReference type="HOGENOM" id="CLU_090417_0_0_1"/>
<reference evidence="4 5" key="1">
    <citation type="submission" date="2014-06" db="EMBL/GenBank/DDBJ databases">
        <title>Evolutionary Origins and Diversification of the Mycorrhizal Mutualists.</title>
        <authorList>
            <consortium name="DOE Joint Genome Institute"/>
            <consortium name="Mycorrhizal Genomics Consortium"/>
            <person name="Kohler A."/>
            <person name="Kuo A."/>
            <person name="Nagy L.G."/>
            <person name="Floudas D."/>
            <person name="Copeland A."/>
            <person name="Barry K.W."/>
            <person name="Cichocki N."/>
            <person name="Veneault-Fourrey C."/>
            <person name="LaButti K."/>
            <person name="Lindquist E.A."/>
            <person name="Lipzen A."/>
            <person name="Lundell T."/>
            <person name="Morin E."/>
            <person name="Murat C."/>
            <person name="Riley R."/>
            <person name="Ohm R."/>
            <person name="Sun H."/>
            <person name="Tunlid A."/>
            <person name="Henrissat B."/>
            <person name="Grigoriev I.V."/>
            <person name="Hibbett D.S."/>
            <person name="Martin F."/>
        </authorList>
    </citation>
    <scope>NUCLEOTIDE SEQUENCE [LARGE SCALE GENOMIC DNA]</scope>
    <source>
        <strain evidence="4 5">SS14</strain>
    </source>
</reference>
<feature type="chain" id="PRO_5002214706" evidence="2">
    <location>
        <begin position="21"/>
        <end position="269"/>
    </location>
</feature>
<accession>A0A0C9V2G9</accession>
<dbReference type="InterPro" id="IPR001466">
    <property type="entry name" value="Beta-lactam-related"/>
</dbReference>
<dbReference type="Gene3D" id="3.40.710.10">
    <property type="entry name" value="DD-peptidase/beta-lactamase superfamily"/>
    <property type="match status" value="1"/>
</dbReference>
<evidence type="ECO:0000313" key="5">
    <source>
        <dbReference type="Proteomes" id="UP000054279"/>
    </source>
</evidence>
<keyword evidence="5" id="KW-1185">Reference proteome</keyword>
<feature type="domain" description="Beta-lactamase-related" evidence="3">
    <location>
        <begin position="57"/>
        <end position="241"/>
    </location>
</feature>
<comment type="similarity">
    <text evidence="1">Belongs to the peptidase S12 family.</text>
</comment>
<proteinExistence type="inferred from homology"/>
<evidence type="ECO:0000256" key="2">
    <source>
        <dbReference type="SAM" id="SignalP"/>
    </source>
</evidence>
<dbReference type="PANTHER" id="PTHR46825">
    <property type="entry name" value="D-ALANYL-D-ALANINE-CARBOXYPEPTIDASE/ENDOPEPTIDASE AMPH"/>
    <property type="match status" value="1"/>
</dbReference>